<feature type="region of interest" description="Disordered" evidence="1">
    <location>
        <begin position="46"/>
        <end position="75"/>
    </location>
</feature>
<reference evidence="2 3" key="1">
    <citation type="submission" date="2011-08" db="EMBL/GenBank/DDBJ databases">
        <authorList>
            <person name="Liu Z.J."/>
            <person name="Shi F.L."/>
            <person name="Lu J.Q."/>
            <person name="Li M."/>
            <person name="Wang Z.L."/>
        </authorList>
    </citation>
    <scope>NUCLEOTIDE SEQUENCE [LARGE SCALE GENOMIC DNA]</scope>
    <source>
        <strain evidence="2 3">USNM 41457</strain>
    </source>
</reference>
<reference evidence="3" key="2">
    <citation type="submission" date="2015-07" db="EMBL/GenBank/DDBJ databases">
        <title>Contrasting host-pathogen interactions and genome evolution in two generalist and specialist microsporidian pathogens of mosquitoes.</title>
        <authorList>
            <consortium name="The Broad Institute Genomics Platform"/>
            <consortium name="The Broad Institute Genome Sequencing Center for Infectious Disease"/>
            <person name="Cuomo C.A."/>
            <person name="Sanscrainte N.D."/>
            <person name="Goldberg J.M."/>
            <person name="Heiman D."/>
            <person name="Young S."/>
            <person name="Zeng Q."/>
            <person name="Becnel J.J."/>
            <person name="Birren B.W."/>
        </authorList>
    </citation>
    <scope>NUCLEOTIDE SEQUENCE [LARGE SCALE GENOMIC DNA]</scope>
    <source>
        <strain evidence="3">USNM 41457</strain>
    </source>
</reference>
<keyword evidence="3" id="KW-1185">Reference proteome</keyword>
<dbReference type="EMBL" id="AFBI03000059">
    <property type="protein sequence ID" value="EJW02696.1"/>
    <property type="molecule type" value="Genomic_DNA"/>
</dbReference>
<dbReference type="Proteomes" id="UP000003163">
    <property type="component" value="Unassembled WGS sequence"/>
</dbReference>
<dbReference type="HOGENOM" id="CLU_389803_0_0_1"/>
<evidence type="ECO:0000313" key="2">
    <source>
        <dbReference type="EMBL" id="EJW02696.1"/>
    </source>
</evidence>
<organism evidence="2 3">
    <name type="scientific">Edhazardia aedis (strain USNM 41457)</name>
    <name type="common">Microsporidian parasite</name>
    <dbReference type="NCBI Taxonomy" id="1003232"/>
    <lineage>
        <taxon>Eukaryota</taxon>
        <taxon>Fungi</taxon>
        <taxon>Fungi incertae sedis</taxon>
        <taxon>Microsporidia</taxon>
        <taxon>Edhazardia</taxon>
    </lineage>
</organism>
<accession>J9D4G7</accession>
<evidence type="ECO:0000313" key="3">
    <source>
        <dbReference type="Proteomes" id="UP000003163"/>
    </source>
</evidence>
<proteinExistence type="predicted"/>
<dbReference type="InParanoid" id="J9D4G7"/>
<feature type="region of interest" description="Disordered" evidence="1">
    <location>
        <begin position="529"/>
        <end position="548"/>
    </location>
</feature>
<feature type="compositionally biased region" description="Polar residues" evidence="1">
    <location>
        <begin position="529"/>
        <end position="543"/>
    </location>
</feature>
<name>J9D4G7_EDHAE</name>
<evidence type="ECO:0000256" key="1">
    <source>
        <dbReference type="SAM" id="MobiDB-lite"/>
    </source>
</evidence>
<dbReference type="VEuPathDB" id="MicrosporidiaDB:EDEG_02908"/>
<protein>
    <submittedName>
        <fullName evidence="2">Uncharacterized protein</fullName>
    </submittedName>
</protein>
<sequence length="708" mass="82972">MDHTIQNLKMQHKYNNDGFVDHLDEQLVSKKNPEYEKKLQNQYRSNIHPNTRDYVHSNNDRSDKNNIHGSSGFYKNKKQELSPLYMDDNTDNTKINTFTEKNKGIHYNTVENIDNMENNISNTNSKINFPNNAHYEDRNGQNNLIYTSYQSKPHLQYSVIADDDINRKETNYPDQNNFKNYIYSNFPANQPIVAQNSQNNEINKDMFNPNKKEQDISASQYEDTKYFAPSHMTLKNKVFANGNYFQHEQVNDQDFFSRQQDHNRNLHDQNIKYSFNASQNNPQTNGYSNNLSKKCEQNVHNKPHLNINIKGEDNQQYSNRNKLTGQKVNDLYRNISINKANNPALNQNINENNTNVGPIFNDIDIANIPNKQEESANTFQSLSNIAKECFEKAETNNNNLKKISNVNIGYENTKHMDRHISASKNTNFNKKKVTFNDENQENIVYNNNQKEEIDKTENIICDDIDFNPFINARNKNISRNLQYLESTPLNQINKSNNINSPLENNISTSNSRVPQQNLESIPKDELNVKNISSNNNLPLSDSAKTAKESKFKNINAQDKTQITHLEREKTMEIFNLLQAELENLRKTQQDIIKTNHSTVKLIEEEVSNAKKICEKQKDSEIEILKKEFEQKIIQKDAEIRSLKNKNLENMKKYKDICVDLIDKERKKHDTEIVSIRNFYTNKVQKYRDTYFKLKKKYKEDVLKKYTEM</sequence>
<gene>
    <name evidence="2" type="ORF">EDEG_02908</name>
</gene>
<comment type="caution">
    <text evidence="2">The sequence shown here is derived from an EMBL/GenBank/DDBJ whole genome shotgun (WGS) entry which is preliminary data.</text>
</comment>
<feature type="compositionally biased region" description="Basic and acidic residues" evidence="1">
    <location>
        <begin position="50"/>
        <end position="66"/>
    </location>
</feature>
<dbReference type="AlphaFoldDB" id="J9D4G7"/>